<dbReference type="Proteomes" id="UP001174909">
    <property type="component" value="Unassembled WGS sequence"/>
</dbReference>
<sequence>MVVASSSAHDDRVTGDIKAVPPRHVHLNNRSFRQTTNPVTATSFSSTHFSTEKKNRNGR</sequence>
<keyword evidence="3" id="KW-1185">Reference proteome</keyword>
<dbReference type="EMBL" id="CASHTH010001455">
    <property type="protein sequence ID" value="CAI8015516.1"/>
    <property type="molecule type" value="Genomic_DNA"/>
</dbReference>
<evidence type="ECO:0000313" key="2">
    <source>
        <dbReference type="EMBL" id="CAI8015516.1"/>
    </source>
</evidence>
<proteinExistence type="predicted"/>
<dbReference type="AlphaFoldDB" id="A0AA35RSH3"/>
<organism evidence="2 3">
    <name type="scientific">Geodia barretti</name>
    <name type="common">Barrett's horny sponge</name>
    <dbReference type="NCBI Taxonomy" id="519541"/>
    <lineage>
        <taxon>Eukaryota</taxon>
        <taxon>Metazoa</taxon>
        <taxon>Porifera</taxon>
        <taxon>Demospongiae</taxon>
        <taxon>Heteroscleromorpha</taxon>
        <taxon>Tetractinellida</taxon>
        <taxon>Astrophorina</taxon>
        <taxon>Geodiidae</taxon>
        <taxon>Geodia</taxon>
    </lineage>
</organism>
<feature type="region of interest" description="Disordered" evidence="1">
    <location>
        <begin position="1"/>
        <end position="59"/>
    </location>
</feature>
<feature type="compositionally biased region" description="Low complexity" evidence="1">
    <location>
        <begin position="40"/>
        <end position="49"/>
    </location>
</feature>
<evidence type="ECO:0000256" key="1">
    <source>
        <dbReference type="SAM" id="MobiDB-lite"/>
    </source>
</evidence>
<feature type="compositionally biased region" description="Polar residues" evidence="1">
    <location>
        <begin position="28"/>
        <end position="39"/>
    </location>
</feature>
<feature type="compositionally biased region" description="Basic and acidic residues" evidence="1">
    <location>
        <begin position="50"/>
        <end position="59"/>
    </location>
</feature>
<accession>A0AA35RSH3</accession>
<name>A0AA35RSH3_GEOBA</name>
<comment type="caution">
    <text evidence="2">The sequence shown here is derived from an EMBL/GenBank/DDBJ whole genome shotgun (WGS) entry which is preliminary data.</text>
</comment>
<reference evidence="2" key="1">
    <citation type="submission" date="2023-03" db="EMBL/GenBank/DDBJ databases">
        <authorList>
            <person name="Steffen K."/>
            <person name="Cardenas P."/>
        </authorList>
    </citation>
    <scope>NUCLEOTIDE SEQUENCE</scope>
</reference>
<evidence type="ECO:0000313" key="3">
    <source>
        <dbReference type="Proteomes" id="UP001174909"/>
    </source>
</evidence>
<protein>
    <submittedName>
        <fullName evidence="2">Uncharacterized protein</fullName>
    </submittedName>
</protein>
<gene>
    <name evidence="2" type="ORF">GBAR_LOCUS9602</name>
</gene>